<dbReference type="InterPro" id="IPR027417">
    <property type="entry name" value="P-loop_NTPase"/>
</dbReference>
<dbReference type="Proteomes" id="UP001207654">
    <property type="component" value="Unassembled WGS sequence"/>
</dbReference>
<sequence length="367" mass="40412">MDWKALAPHKPLGGDDPLHVPRPMGDGRRLASMMRAGLGPFAVAGPVGSGKSTEIATAAEELRLGAEFFALDLSLDQVLNMRQITGADLLWVLGGSIFEVTRTKLQLQLEIPDEARSRMTGKAPSHQGHLEPGPYRDAFLAVIREFKKKSPASQVAILVDGLEKCPEEQARSAVRTFLSLKDEVELAFVVPPSLVIGPANAELLSELRVFPIRPVPVIEQQGSHWKEGRQFLADIFRRRMGKEDTNVDALKPLLETAAISSGGLPRTFLQLMRDAGGYATVANRELPTREDLDNAMRDQTDSLRRLLRDGDMKVMRVADGSDGLEIPIERRVRLLSHGILLENEVDDRVIVKMHPLLAQSDGEALYA</sequence>
<protein>
    <recommendedName>
        <fullName evidence="4">AAA ATPase-like protein</fullName>
    </recommendedName>
</protein>
<name>A0ABT3ZUK5_9BACT</name>
<feature type="region of interest" description="Disordered" evidence="1">
    <location>
        <begin position="1"/>
        <end position="24"/>
    </location>
</feature>
<evidence type="ECO:0008006" key="4">
    <source>
        <dbReference type="Google" id="ProtNLM"/>
    </source>
</evidence>
<keyword evidence="3" id="KW-1185">Reference proteome</keyword>
<feature type="compositionally biased region" description="Basic and acidic residues" evidence="1">
    <location>
        <begin position="12"/>
        <end position="24"/>
    </location>
</feature>
<proteinExistence type="predicted"/>
<dbReference type="SUPFAM" id="SSF52540">
    <property type="entry name" value="P-loop containing nucleoside triphosphate hydrolases"/>
    <property type="match status" value="1"/>
</dbReference>
<dbReference type="RefSeq" id="WP_267532105.1">
    <property type="nucleotide sequence ID" value="NZ_JAPNKA010000001.1"/>
</dbReference>
<dbReference type="EMBL" id="JAPNKA010000001">
    <property type="protein sequence ID" value="MCY1073088.1"/>
    <property type="molecule type" value="Genomic_DNA"/>
</dbReference>
<gene>
    <name evidence="2" type="ORF">OV287_01200</name>
</gene>
<organism evidence="2 3">
    <name type="scientific">Archangium lansingense</name>
    <dbReference type="NCBI Taxonomy" id="2995310"/>
    <lineage>
        <taxon>Bacteria</taxon>
        <taxon>Pseudomonadati</taxon>
        <taxon>Myxococcota</taxon>
        <taxon>Myxococcia</taxon>
        <taxon>Myxococcales</taxon>
        <taxon>Cystobacterineae</taxon>
        <taxon>Archangiaceae</taxon>
        <taxon>Archangium</taxon>
    </lineage>
</organism>
<reference evidence="2 3" key="1">
    <citation type="submission" date="2022-11" db="EMBL/GenBank/DDBJ databases">
        <title>Minimal conservation of predation-associated metabolite biosynthetic gene clusters underscores biosynthetic potential of Myxococcota including descriptions for ten novel species: Archangium lansinium sp. nov., Myxococcus landrumus sp. nov., Nannocystis bai.</title>
        <authorList>
            <person name="Ahearne A."/>
            <person name="Stevens C."/>
            <person name="Phillips K."/>
        </authorList>
    </citation>
    <scope>NUCLEOTIDE SEQUENCE [LARGE SCALE GENOMIC DNA]</scope>
    <source>
        <strain evidence="2 3">MIWBW</strain>
    </source>
</reference>
<evidence type="ECO:0000313" key="3">
    <source>
        <dbReference type="Proteomes" id="UP001207654"/>
    </source>
</evidence>
<evidence type="ECO:0000313" key="2">
    <source>
        <dbReference type="EMBL" id="MCY1073088.1"/>
    </source>
</evidence>
<accession>A0ABT3ZUK5</accession>
<comment type="caution">
    <text evidence="2">The sequence shown here is derived from an EMBL/GenBank/DDBJ whole genome shotgun (WGS) entry which is preliminary data.</text>
</comment>
<evidence type="ECO:0000256" key="1">
    <source>
        <dbReference type="SAM" id="MobiDB-lite"/>
    </source>
</evidence>